<dbReference type="InterPro" id="IPR001173">
    <property type="entry name" value="Glyco_trans_2-like"/>
</dbReference>
<dbReference type="Pfam" id="PF02709">
    <property type="entry name" value="Glyco_transf_7C"/>
    <property type="match status" value="1"/>
</dbReference>
<name>A0ABS3J5K4_9HYPH</name>
<dbReference type="SUPFAM" id="SSF53448">
    <property type="entry name" value="Nucleotide-diphospho-sugar transferases"/>
    <property type="match status" value="1"/>
</dbReference>
<accession>A0ABS3J5K4</accession>
<reference evidence="4 5" key="1">
    <citation type="submission" date="2021-03" db="EMBL/GenBank/DDBJ databases">
        <title>Whole genome sequence of Jiella sp. MQZ13P-4.</title>
        <authorList>
            <person name="Tuo L."/>
        </authorList>
    </citation>
    <scope>NUCLEOTIDE SEQUENCE [LARGE SCALE GENOMIC DNA]</scope>
    <source>
        <strain evidence="4 5">MQZ13P-4</strain>
    </source>
</reference>
<dbReference type="InterPro" id="IPR050834">
    <property type="entry name" value="Glycosyltransf_2"/>
</dbReference>
<dbReference type="Proteomes" id="UP000664288">
    <property type="component" value="Unassembled WGS sequence"/>
</dbReference>
<protein>
    <submittedName>
        <fullName evidence="4">Glycosyltransferase family 2 protein</fullName>
    </submittedName>
</protein>
<dbReference type="Pfam" id="PF00535">
    <property type="entry name" value="Glycos_transf_2"/>
    <property type="match status" value="1"/>
</dbReference>
<evidence type="ECO:0000313" key="4">
    <source>
        <dbReference type="EMBL" id="MBO0903836.1"/>
    </source>
</evidence>
<dbReference type="EMBL" id="JAFMPY010000007">
    <property type="protein sequence ID" value="MBO0903836.1"/>
    <property type="molecule type" value="Genomic_DNA"/>
</dbReference>
<gene>
    <name evidence="4" type="ORF">J1C47_09290</name>
</gene>
<evidence type="ECO:0000313" key="5">
    <source>
        <dbReference type="Proteomes" id="UP000664288"/>
    </source>
</evidence>
<sequence length="270" mass="30736">MIISTYNSPEWLRKVLWGYLAQSEADFEIVIADDGSTAETGALLASFQGRFKFPLVHVWHPDDGFRKTVILNKAIAESSTDYLIFSDGDCIPRRDFVATHLGFREAGYFLSGGYYKLPLDLSREVTEDDVLGGRVFDLAWIWKRGKRRSLKDLKLAVGNPAMARLMNAATTTRPSWNGHNASGWKRDIVAVNGFDERMRYGAEDREMGDRLAHRGVRSKQIRYSAICVHLEHDRAYVLDSHLEANRLIWTATRQRRLAYTDFGISKTNGE</sequence>
<evidence type="ECO:0000259" key="3">
    <source>
        <dbReference type="Pfam" id="PF02709"/>
    </source>
</evidence>
<dbReference type="InterPro" id="IPR027791">
    <property type="entry name" value="Galactosyl_T_C"/>
</dbReference>
<keyword evidence="1" id="KW-0808">Transferase</keyword>
<proteinExistence type="predicted"/>
<dbReference type="Gene3D" id="3.90.550.10">
    <property type="entry name" value="Spore Coat Polysaccharide Biosynthesis Protein SpsA, Chain A"/>
    <property type="match status" value="1"/>
</dbReference>
<evidence type="ECO:0000256" key="1">
    <source>
        <dbReference type="ARBA" id="ARBA00022679"/>
    </source>
</evidence>
<dbReference type="PANTHER" id="PTHR43685">
    <property type="entry name" value="GLYCOSYLTRANSFERASE"/>
    <property type="match status" value="1"/>
</dbReference>
<comment type="caution">
    <text evidence="4">The sequence shown here is derived from an EMBL/GenBank/DDBJ whole genome shotgun (WGS) entry which is preliminary data.</text>
</comment>
<dbReference type="RefSeq" id="WP_207350466.1">
    <property type="nucleotide sequence ID" value="NZ_JAFMPY010000007.1"/>
</dbReference>
<dbReference type="PANTHER" id="PTHR43685:SF3">
    <property type="entry name" value="SLR2126 PROTEIN"/>
    <property type="match status" value="1"/>
</dbReference>
<feature type="domain" description="Galactosyltransferase C-terminal" evidence="3">
    <location>
        <begin position="183"/>
        <end position="232"/>
    </location>
</feature>
<evidence type="ECO:0000259" key="2">
    <source>
        <dbReference type="Pfam" id="PF00535"/>
    </source>
</evidence>
<keyword evidence="5" id="KW-1185">Reference proteome</keyword>
<organism evidence="4 5">
    <name type="scientific">Jiella sonneratiae</name>
    <dbReference type="NCBI Taxonomy" id="2816856"/>
    <lineage>
        <taxon>Bacteria</taxon>
        <taxon>Pseudomonadati</taxon>
        <taxon>Pseudomonadota</taxon>
        <taxon>Alphaproteobacteria</taxon>
        <taxon>Hyphomicrobiales</taxon>
        <taxon>Aurantimonadaceae</taxon>
        <taxon>Jiella</taxon>
    </lineage>
</organism>
<dbReference type="CDD" id="cd06420">
    <property type="entry name" value="GT2_Chondriotin_Pol_N"/>
    <property type="match status" value="1"/>
</dbReference>
<feature type="domain" description="Glycosyltransferase 2-like" evidence="2">
    <location>
        <begin position="2"/>
        <end position="103"/>
    </location>
</feature>
<dbReference type="InterPro" id="IPR029044">
    <property type="entry name" value="Nucleotide-diphossugar_trans"/>
</dbReference>